<gene>
    <name evidence="1" type="ORF">I595_2103</name>
</gene>
<dbReference type="OrthoDB" id="6636518at2"/>
<organism evidence="1 2">
    <name type="scientific">Croceitalea dokdonensis DOKDO 023</name>
    <dbReference type="NCBI Taxonomy" id="1300341"/>
    <lineage>
        <taxon>Bacteria</taxon>
        <taxon>Pseudomonadati</taxon>
        <taxon>Bacteroidota</taxon>
        <taxon>Flavobacteriia</taxon>
        <taxon>Flavobacteriales</taxon>
        <taxon>Flavobacteriaceae</taxon>
        <taxon>Croceitalea</taxon>
    </lineage>
</organism>
<dbReference type="STRING" id="1300341.I595_2103"/>
<sequence>MVGIVDLEVFLKRKIRQYFKVYFDSREQRSLFNKDFVIVSRNCWGSQIYQQLNIPYNTPFIGLFFYGPCYMKLLKDFDRYMGVDLNFIPVSKYKDAKNDYPIGVLDDIEIHFQHYSNEDEARSKWNRRKKRMLLQQNKNHYFFMICDRRGVTSEDLTDFHGLPFKNKVSFSINPMLGEKTEEHIILRQQSNDKRTFAVNGKKLYKLTFLYFDVIQWLNTGKIQRTRFK</sequence>
<dbReference type="Pfam" id="PF08942">
    <property type="entry name" value="DUF1919"/>
    <property type="match status" value="1"/>
</dbReference>
<accession>A0A0P7AYT2</accession>
<dbReference type="AlphaFoldDB" id="A0A0P7AYT2"/>
<name>A0A0P7AYT2_9FLAO</name>
<dbReference type="SUPFAM" id="SSF142795">
    <property type="entry name" value="CAC2185-like"/>
    <property type="match status" value="1"/>
</dbReference>
<keyword evidence="1" id="KW-0808">Transferase</keyword>
<comment type="caution">
    <text evidence="1">The sequence shown here is derived from an EMBL/GenBank/DDBJ whole genome shotgun (WGS) entry which is preliminary data.</text>
</comment>
<protein>
    <submittedName>
        <fullName evidence="1">Putative acetyl transferase</fullName>
    </submittedName>
</protein>
<reference evidence="1 2" key="1">
    <citation type="submission" date="2015-09" db="EMBL/GenBank/DDBJ databases">
        <title>Genome sequence of the marine flavobacterium Croceitalea dokdonensis DOKDO 023 that contains proton- and sodium-pumping rhodopsins.</title>
        <authorList>
            <person name="Kwon S.-K."/>
            <person name="Lee H.K."/>
            <person name="Kwak M.-J."/>
            <person name="Kim J.F."/>
        </authorList>
    </citation>
    <scope>NUCLEOTIDE SEQUENCE [LARGE SCALE GENOMIC DNA]</scope>
    <source>
        <strain evidence="1 2">DOKDO 023</strain>
    </source>
</reference>
<keyword evidence="2" id="KW-1185">Reference proteome</keyword>
<dbReference type="Proteomes" id="UP000050280">
    <property type="component" value="Unassembled WGS sequence"/>
</dbReference>
<dbReference type="EMBL" id="LDJX01000004">
    <property type="protein sequence ID" value="KPM31609.1"/>
    <property type="molecule type" value="Genomic_DNA"/>
</dbReference>
<dbReference type="RefSeq" id="WP_054559208.1">
    <property type="nucleotide sequence ID" value="NZ_LDJX01000004.1"/>
</dbReference>
<evidence type="ECO:0000313" key="1">
    <source>
        <dbReference type="EMBL" id="KPM31609.1"/>
    </source>
</evidence>
<evidence type="ECO:0000313" key="2">
    <source>
        <dbReference type="Proteomes" id="UP000050280"/>
    </source>
</evidence>
<dbReference type="InterPro" id="IPR037226">
    <property type="entry name" value="CAC2185-like_sf"/>
</dbReference>
<dbReference type="GO" id="GO:0016740">
    <property type="term" value="F:transferase activity"/>
    <property type="evidence" value="ECO:0007669"/>
    <property type="project" value="UniProtKB-KW"/>
</dbReference>
<proteinExistence type="predicted"/>
<dbReference type="InterPro" id="IPR015037">
    <property type="entry name" value="DUF1919"/>
</dbReference>